<dbReference type="InterPro" id="IPR018165">
    <property type="entry name" value="Ala-tRNA-synth_IIc_core"/>
</dbReference>
<dbReference type="InterPro" id="IPR018163">
    <property type="entry name" value="Thr/Ala-tRNA-synth_IIc_edit"/>
</dbReference>
<dbReference type="GO" id="GO:0005737">
    <property type="term" value="C:cytoplasm"/>
    <property type="evidence" value="ECO:0007669"/>
    <property type="project" value="UniProtKB-SubCell"/>
</dbReference>
<dbReference type="Gene3D" id="3.10.310.40">
    <property type="match status" value="1"/>
</dbReference>
<sequence>MTQKLYYDFPQITAWDTEIERMFEENGKCYLTLKKTAFYPEGGGQPADKGNIGEAAVLDVQERTNEIIHEVDQFPASKIVSCSIDANRRLDHTQHHSAQHLLSAVLLELYEIPTLSFHLGKEIVTIDVDAPSISDEQIAVIEKQVNDYIYDNLPIHTYYPDPDQLSSIPLRKMPQVEEDIRIVEMEGIDYSACCGTHVARTGQIGLLKIIKTEKNKKMTRIHFTAGVRSLKEFQLAHNEMTEIARHFSTSKEMSLEKIFKLEDELKNVQKELKELKAFRASRTANDLKESMNGNAVCHYFTDFDFEEMSMAASELLASDITQVLLGCKNGLKVLFAANGESEINCGITLKEHISKFNGKGGGTPQRAQGSFTQESDLLDFLTEMKKIL</sequence>
<evidence type="ECO:0000259" key="6">
    <source>
        <dbReference type="PROSITE" id="PS50860"/>
    </source>
</evidence>
<feature type="domain" description="Alanyl-transfer RNA synthetases family profile" evidence="6">
    <location>
        <begin position="1"/>
        <end position="213"/>
    </location>
</feature>
<dbReference type="AlphaFoldDB" id="A0A370GTX3"/>
<dbReference type="InterPro" id="IPR018164">
    <property type="entry name" value="Ala-tRNA-synth_IIc_N"/>
</dbReference>
<evidence type="ECO:0000256" key="5">
    <source>
        <dbReference type="SAM" id="Coils"/>
    </source>
</evidence>
<gene>
    <name evidence="7" type="ORF">DFR59_102632</name>
</gene>
<evidence type="ECO:0000313" key="7">
    <source>
        <dbReference type="EMBL" id="RDI45994.1"/>
    </source>
</evidence>
<evidence type="ECO:0000256" key="1">
    <source>
        <dbReference type="ARBA" id="ARBA00001947"/>
    </source>
</evidence>
<organism evidence="7 8">
    <name type="scientific">Falsibacillus pallidus</name>
    <dbReference type="NCBI Taxonomy" id="493781"/>
    <lineage>
        <taxon>Bacteria</taxon>
        <taxon>Bacillati</taxon>
        <taxon>Bacillota</taxon>
        <taxon>Bacilli</taxon>
        <taxon>Bacillales</taxon>
        <taxon>Bacillaceae</taxon>
        <taxon>Falsibacillus</taxon>
    </lineage>
</organism>
<comment type="subcellular location">
    <subcellularLocation>
        <location evidence="2">Cytoplasm</location>
    </subcellularLocation>
</comment>
<dbReference type="SUPFAM" id="SSF55186">
    <property type="entry name" value="ThrRS/AlaRS common domain"/>
    <property type="match status" value="1"/>
</dbReference>
<comment type="cofactor">
    <cofactor evidence="1">
        <name>Zn(2+)</name>
        <dbReference type="ChEBI" id="CHEBI:29105"/>
    </cofactor>
</comment>
<reference evidence="7 8" key="1">
    <citation type="submission" date="2018-07" db="EMBL/GenBank/DDBJ databases">
        <title>Genomic Encyclopedia of Type Strains, Phase IV (KMG-IV): sequencing the most valuable type-strain genomes for metagenomic binning, comparative biology and taxonomic classification.</title>
        <authorList>
            <person name="Goeker M."/>
        </authorList>
    </citation>
    <scope>NUCLEOTIDE SEQUENCE [LARGE SCALE GENOMIC DNA]</scope>
    <source>
        <strain evidence="7 8">DSM 25281</strain>
    </source>
</reference>
<dbReference type="PANTHER" id="PTHR43462:SF1">
    <property type="entry name" value="ALANYL-TRNA EDITING PROTEIN AARSD1"/>
    <property type="match status" value="1"/>
</dbReference>
<proteinExistence type="predicted"/>
<keyword evidence="4" id="KW-0862">Zinc</keyword>
<keyword evidence="8" id="KW-1185">Reference proteome</keyword>
<dbReference type="RefSeq" id="WP_158538342.1">
    <property type="nucleotide sequence ID" value="NZ_QQAY01000002.1"/>
</dbReference>
<keyword evidence="7" id="KW-0436">Ligase</keyword>
<name>A0A370GTX3_9BACI</name>
<dbReference type="InterPro" id="IPR051335">
    <property type="entry name" value="Alanyl-tRNA_Editing_Enzymes"/>
</dbReference>
<dbReference type="PANTHER" id="PTHR43462">
    <property type="entry name" value="ALANYL-TRNA EDITING PROTEIN"/>
    <property type="match status" value="1"/>
</dbReference>
<dbReference type="GO" id="GO:0004813">
    <property type="term" value="F:alanine-tRNA ligase activity"/>
    <property type="evidence" value="ECO:0007669"/>
    <property type="project" value="InterPro"/>
</dbReference>
<dbReference type="GO" id="GO:0005524">
    <property type="term" value="F:ATP binding"/>
    <property type="evidence" value="ECO:0007669"/>
    <property type="project" value="InterPro"/>
</dbReference>
<dbReference type="Pfam" id="PF01411">
    <property type="entry name" value="tRNA-synt_2c"/>
    <property type="match status" value="1"/>
</dbReference>
<evidence type="ECO:0000256" key="3">
    <source>
        <dbReference type="ARBA" id="ARBA00022723"/>
    </source>
</evidence>
<keyword evidence="5" id="KW-0175">Coiled coil</keyword>
<dbReference type="Pfam" id="PF07973">
    <property type="entry name" value="tRNA_SAD"/>
    <property type="match status" value="1"/>
</dbReference>
<dbReference type="PROSITE" id="PS50860">
    <property type="entry name" value="AA_TRNA_LIGASE_II_ALA"/>
    <property type="match status" value="1"/>
</dbReference>
<dbReference type="GO" id="GO:0003676">
    <property type="term" value="F:nucleic acid binding"/>
    <property type="evidence" value="ECO:0007669"/>
    <property type="project" value="InterPro"/>
</dbReference>
<dbReference type="SMART" id="SM00863">
    <property type="entry name" value="tRNA_SAD"/>
    <property type="match status" value="1"/>
</dbReference>
<evidence type="ECO:0000256" key="4">
    <source>
        <dbReference type="ARBA" id="ARBA00022833"/>
    </source>
</evidence>
<evidence type="ECO:0000256" key="2">
    <source>
        <dbReference type="ARBA" id="ARBA00004496"/>
    </source>
</evidence>
<dbReference type="SUPFAM" id="SSF50447">
    <property type="entry name" value="Translation proteins"/>
    <property type="match status" value="1"/>
</dbReference>
<protein>
    <submittedName>
        <fullName evidence="7">Alanyl-tRNA synthetase</fullName>
    </submittedName>
</protein>
<dbReference type="Gene3D" id="2.40.30.130">
    <property type="match status" value="1"/>
</dbReference>
<dbReference type="Gene3D" id="3.30.980.10">
    <property type="entry name" value="Threonyl-trna Synthetase, Chain A, domain 2"/>
    <property type="match status" value="1"/>
</dbReference>
<dbReference type="InterPro" id="IPR003156">
    <property type="entry name" value="DHHA1_dom"/>
</dbReference>
<accession>A0A370GTX3</accession>
<evidence type="ECO:0000313" key="8">
    <source>
        <dbReference type="Proteomes" id="UP000255326"/>
    </source>
</evidence>
<keyword evidence="3" id="KW-0479">Metal-binding</keyword>
<keyword evidence="7" id="KW-0030">Aminoacyl-tRNA synthetase</keyword>
<dbReference type="GO" id="GO:0046872">
    <property type="term" value="F:metal ion binding"/>
    <property type="evidence" value="ECO:0007669"/>
    <property type="project" value="UniProtKB-KW"/>
</dbReference>
<feature type="coiled-coil region" evidence="5">
    <location>
        <begin position="251"/>
        <end position="278"/>
    </location>
</feature>
<dbReference type="OrthoDB" id="9812949at2"/>
<comment type="caution">
    <text evidence="7">The sequence shown here is derived from an EMBL/GenBank/DDBJ whole genome shotgun (WGS) entry which is preliminary data.</text>
</comment>
<dbReference type="InterPro" id="IPR009000">
    <property type="entry name" value="Transl_B-barrel_sf"/>
</dbReference>
<dbReference type="EMBL" id="QQAY01000002">
    <property type="protein sequence ID" value="RDI45994.1"/>
    <property type="molecule type" value="Genomic_DNA"/>
</dbReference>
<dbReference type="InterPro" id="IPR012947">
    <property type="entry name" value="tRNA_SAD"/>
</dbReference>
<dbReference type="GO" id="GO:0002161">
    <property type="term" value="F:aminoacyl-tRNA deacylase activity"/>
    <property type="evidence" value="ECO:0007669"/>
    <property type="project" value="UniProtKB-ARBA"/>
</dbReference>
<dbReference type="Proteomes" id="UP000255326">
    <property type="component" value="Unassembled WGS sequence"/>
</dbReference>
<dbReference type="GO" id="GO:0006419">
    <property type="term" value="P:alanyl-tRNA aminoacylation"/>
    <property type="evidence" value="ECO:0007669"/>
    <property type="project" value="InterPro"/>
</dbReference>
<dbReference type="Pfam" id="PF02272">
    <property type="entry name" value="DHHA1"/>
    <property type="match status" value="1"/>
</dbReference>